<comment type="caution">
    <text evidence="2">The sequence shown here is derived from an EMBL/GenBank/DDBJ whole genome shotgun (WGS) entry which is preliminary data.</text>
</comment>
<dbReference type="Proteomes" id="UP000288716">
    <property type="component" value="Unassembled WGS sequence"/>
</dbReference>
<dbReference type="STRING" id="299467.A0A443S3A2"/>
<dbReference type="InterPro" id="IPR003100">
    <property type="entry name" value="PAZ_dom"/>
</dbReference>
<dbReference type="OrthoDB" id="445936at2759"/>
<accession>A0A443S3A2</accession>
<gene>
    <name evidence="2" type="ORF">B4U80_11733</name>
</gene>
<evidence type="ECO:0000313" key="2">
    <source>
        <dbReference type="EMBL" id="RWS21951.1"/>
    </source>
</evidence>
<keyword evidence="3" id="KW-1185">Reference proteome</keyword>
<dbReference type="SUPFAM" id="SSF101690">
    <property type="entry name" value="PAZ domain"/>
    <property type="match status" value="1"/>
</dbReference>
<organism evidence="2 3">
    <name type="scientific">Leptotrombidium deliense</name>
    <dbReference type="NCBI Taxonomy" id="299467"/>
    <lineage>
        <taxon>Eukaryota</taxon>
        <taxon>Metazoa</taxon>
        <taxon>Ecdysozoa</taxon>
        <taxon>Arthropoda</taxon>
        <taxon>Chelicerata</taxon>
        <taxon>Arachnida</taxon>
        <taxon>Acari</taxon>
        <taxon>Acariformes</taxon>
        <taxon>Trombidiformes</taxon>
        <taxon>Prostigmata</taxon>
        <taxon>Anystina</taxon>
        <taxon>Parasitengona</taxon>
        <taxon>Trombiculoidea</taxon>
        <taxon>Trombiculidae</taxon>
        <taxon>Leptotrombidium</taxon>
    </lineage>
</organism>
<dbReference type="SMART" id="SM00949">
    <property type="entry name" value="PAZ"/>
    <property type="match status" value="1"/>
</dbReference>
<dbReference type="AlphaFoldDB" id="A0A443S3A2"/>
<dbReference type="InterPro" id="IPR036085">
    <property type="entry name" value="PAZ_dom_sf"/>
</dbReference>
<dbReference type="Pfam" id="PF23278">
    <property type="entry name" value="Piwi_N"/>
    <property type="match status" value="1"/>
</dbReference>
<name>A0A443S3A2_9ACAR</name>
<evidence type="ECO:0000313" key="3">
    <source>
        <dbReference type="Proteomes" id="UP000288716"/>
    </source>
</evidence>
<reference evidence="2 3" key="1">
    <citation type="journal article" date="2018" name="Gigascience">
        <title>Genomes of trombidid mites reveal novel predicted allergens and laterally-transferred genes associated with secondary metabolism.</title>
        <authorList>
            <person name="Dong X."/>
            <person name="Chaisiri K."/>
            <person name="Xia D."/>
            <person name="Armstrong S.D."/>
            <person name="Fang Y."/>
            <person name="Donnelly M.J."/>
            <person name="Kadowaki T."/>
            <person name="McGarry J.W."/>
            <person name="Darby A.C."/>
            <person name="Makepeace B.L."/>
        </authorList>
    </citation>
    <scope>NUCLEOTIDE SEQUENCE [LARGE SCALE GENOMIC DNA]</scope>
    <source>
        <strain evidence="2">UoL-UT</strain>
    </source>
</reference>
<sequence length="425" mass="49196">MIANERSGGRNPHRLATTLANIKNSISVGESSSAETEKRSILVNPEALEEFIAIAVDSTPHHDSEQSNESFNYVELHRTTERTINEYIVTFQPEINDVKVKHSLLRSASVEAVIGTVFELFDQILFLPTQLDQKRYVIRTSHSHVDVNVSLKFFKQPLPSELIPLLKRLFRHVMQLLQKVKIKRQFYEDTEMDIRKLILETWPGLVSAVIPIYGGYHIQCNVSKNVLRINSVRNVLNNIMEQPEGKERFEQLATQRMKGCIVCTPYSGRLYEIENIRTDLSPMTEFLMLDGEKMTYVDYYKTDHNIDIQDRHQPMLITRNEMIGEPNIMIALIPELCYVIDAEDTSGSQREAAENFEMNHEIRKHKLFEYIRNVRNNEEAKKIFDDWGLKLSLDYYTCQRSSQEHIATYSVEKFTAVTEQSSVAT</sequence>
<dbReference type="GO" id="GO:0003723">
    <property type="term" value="F:RNA binding"/>
    <property type="evidence" value="ECO:0007669"/>
    <property type="project" value="InterPro"/>
</dbReference>
<protein>
    <submittedName>
        <fullName evidence="2">Piwi-like protein 2</fullName>
    </submittedName>
</protein>
<dbReference type="Gene3D" id="2.170.260.10">
    <property type="entry name" value="paz domain"/>
    <property type="match status" value="1"/>
</dbReference>
<feature type="domain" description="PAZ" evidence="1">
    <location>
        <begin position="231"/>
        <end position="341"/>
    </location>
</feature>
<dbReference type="Pfam" id="PF02170">
    <property type="entry name" value="PAZ"/>
    <property type="match status" value="1"/>
</dbReference>
<dbReference type="PANTHER" id="PTHR22891">
    <property type="entry name" value="EUKARYOTIC TRANSLATION INITIATION FACTOR 2C"/>
    <property type="match status" value="1"/>
</dbReference>
<proteinExistence type="predicted"/>
<dbReference type="PROSITE" id="PS50821">
    <property type="entry name" value="PAZ"/>
    <property type="match status" value="1"/>
</dbReference>
<evidence type="ECO:0000259" key="1">
    <source>
        <dbReference type="PROSITE" id="PS50821"/>
    </source>
</evidence>
<dbReference type="EMBL" id="NCKV01010262">
    <property type="protein sequence ID" value="RWS21951.1"/>
    <property type="molecule type" value="Genomic_DNA"/>
</dbReference>
<dbReference type="VEuPathDB" id="VectorBase:LDEU010089"/>